<dbReference type="PANTHER" id="PTHR43095:SF5">
    <property type="entry name" value="XYLULOSE KINASE"/>
    <property type="match status" value="1"/>
</dbReference>
<dbReference type="Proteomes" id="UP000712157">
    <property type="component" value="Unassembled WGS sequence"/>
</dbReference>
<dbReference type="InterPro" id="IPR043129">
    <property type="entry name" value="ATPase_NBD"/>
</dbReference>
<dbReference type="InterPro" id="IPR018485">
    <property type="entry name" value="FGGY_C"/>
</dbReference>
<dbReference type="GO" id="GO:0016773">
    <property type="term" value="F:phosphotransferase activity, alcohol group as acceptor"/>
    <property type="evidence" value="ECO:0007669"/>
    <property type="project" value="InterPro"/>
</dbReference>
<accession>A0A949JV14</accession>
<sequence length="505" mass="55322">MKQYLIAHDLGTSGNKASLFSTDGELIRSYTHPYNVHFFSSNCAEQNPEDWWEAVCVSTREILRDTDPGQVLAISFSAQMQCCLVVDQNGAPLRPAIIWADQRAGKEADLLSRRVGSDRMYELTGHRVSASYSIEKLMWIKDHEPELYEKTYKMLQAKDYIIYRLTGRFVTDYSDASGTNALDLKALDWSGEILDAAGISRDKLPELKQSIDIAGPLTPDAARALSLTPDTLVVCGGGDGPCSALGAGCIKPNQMFLTFGTSAWIGGTTPEMFVDPDQTLFCFAHVIPGQYMPCGTTQSAGSVYSYIRKSLCAAETEAAEEAGQNPYDYLNSLIASSPAGAKNLIFLPYLLGERSPRWNPDTAGSYIGIKMHHTKADYVRAAVEGIAMNLELILAAYRRSLQVDHLILTGGGAKGDIIARILSDVLDVSLTRPDHMEEATSISAAMIAGVGIGIYPDFAEVSRFLHTKDTFTPVPENVKVYHQLKPLFDQGYDALKGLFKELSKI</sequence>
<keyword evidence="3 6" id="KW-0418">Kinase</keyword>
<gene>
    <name evidence="6" type="ORF">KTH89_01365</name>
</gene>
<feature type="domain" description="Carbohydrate kinase FGGY C-terminal" evidence="5">
    <location>
        <begin position="257"/>
        <end position="450"/>
    </location>
</feature>
<dbReference type="Gene3D" id="3.30.420.40">
    <property type="match status" value="2"/>
</dbReference>
<keyword evidence="7" id="KW-1185">Reference proteome</keyword>
<evidence type="ECO:0000256" key="1">
    <source>
        <dbReference type="ARBA" id="ARBA00009156"/>
    </source>
</evidence>
<dbReference type="PROSITE" id="PS00933">
    <property type="entry name" value="FGGY_KINASES_1"/>
    <property type="match status" value="1"/>
</dbReference>
<dbReference type="GO" id="GO:0016301">
    <property type="term" value="F:kinase activity"/>
    <property type="evidence" value="ECO:0007669"/>
    <property type="project" value="UniProtKB-KW"/>
</dbReference>
<comment type="caution">
    <text evidence="6">The sequence shown here is derived from an EMBL/GenBank/DDBJ whole genome shotgun (WGS) entry which is preliminary data.</text>
</comment>
<dbReference type="CDD" id="cd07805">
    <property type="entry name" value="ASKHA_NBD_FGGY_CvXK-like"/>
    <property type="match status" value="1"/>
</dbReference>
<protein>
    <submittedName>
        <fullName evidence="6">FGGY-family carbohydrate kinase</fullName>
    </submittedName>
</protein>
<reference evidence="6" key="1">
    <citation type="submission" date="2021-06" db="EMBL/GenBank/DDBJ databases">
        <title>Description of novel taxa of the family Lachnospiraceae.</title>
        <authorList>
            <person name="Chaplin A.V."/>
            <person name="Sokolova S.R."/>
            <person name="Pikina A.P."/>
            <person name="Korzhanova M."/>
            <person name="Belova V."/>
            <person name="Korostin D."/>
            <person name="Efimov B.A."/>
        </authorList>
    </citation>
    <scope>NUCLEOTIDE SEQUENCE</scope>
    <source>
        <strain evidence="6">ASD5720</strain>
    </source>
</reference>
<dbReference type="InterPro" id="IPR018483">
    <property type="entry name" value="Carb_kinase_FGGY_CS"/>
</dbReference>
<proteinExistence type="inferred from homology"/>
<dbReference type="RefSeq" id="WP_238720333.1">
    <property type="nucleotide sequence ID" value="NZ_JAHQCW010000001.1"/>
</dbReference>
<evidence type="ECO:0000313" key="7">
    <source>
        <dbReference type="Proteomes" id="UP000712157"/>
    </source>
</evidence>
<name>A0A949JV14_9FIRM</name>
<feature type="domain" description="Carbohydrate kinase FGGY N-terminal" evidence="4">
    <location>
        <begin position="4"/>
        <end position="246"/>
    </location>
</feature>
<evidence type="ECO:0000256" key="2">
    <source>
        <dbReference type="ARBA" id="ARBA00022679"/>
    </source>
</evidence>
<dbReference type="InterPro" id="IPR000577">
    <property type="entry name" value="Carb_kinase_FGGY"/>
</dbReference>
<evidence type="ECO:0000259" key="5">
    <source>
        <dbReference type="Pfam" id="PF02782"/>
    </source>
</evidence>
<evidence type="ECO:0000313" key="6">
    <source>
        <dbReference type="EMBL" id="MBU9735164.1"/>
    </source>
</evidence>
<evidence type="ECO:0000256" key="3">
    <source>
        <dbReference type="ARBA" id="ARBA00022777"/>
    </source>
</evidence>
<organism evidence="6 7">
    <name type="scientific">Diplocloster agilis</name>
    <dbReference type="NCBI Taxonomy" id="2850323"/>
    <lineage>
        <taxon>Bacteria</taxon>
        <taxon>Bacillati</taxon>
        <taxon>Bacillota</taxon>
        <taxon>Clostridia</taxon>
        <taxon>Lachnospirales</taxon>
        <taxon>Lachnospiraceae</taxon>
        <taxon>Diplocloster</taxon>
    </lineage>
</organism>
<dbReference type="GO" id="GO:0005975">
    <property type="term" value="P:carbohydrate metabolic process"/>
    <property type="evidence" value="ECO:0007669"/>
    <property type="project" value="InterPro"/>
</dbReference>
<dbReference type="SUPFAM" id="SSF53067">
    <property type="entry name" value="Actin-like ATPase domain"/>
    <property type="match status" value="2"/>
</dbReference>
<dbReference type="Pfam" id="PF00370">
    <property type="entry name" value="FGGY_N"/>
    <property type="match status" value="1"/>
</dbReference>
<dbReference type="EMBL" id="JAHQCW010000001">
    <property type="protein sequence ID" value="MBU9735164.1"/>
    <property type="molecule type" value="Genomic_DNA"/>
</dbReference>
<keyword evidence="2" id="KW-0808">Transferase</keyword>
<dbReference type="PIRSF" id="PIRSF000538">
    <property type="entry name" value="GlpK"/>
    <property type="match status" value="1"/>
</dbReference>
<dbReference type="PANTHER" id="PTHR43095">
    <property type="entry name" value="SUGAR KINASE"/>
    <property type="match status" value="1"/>
</dbReference>
<dbReference type="InterPro" id="IPR018484">
    <property type="entry name" value="FGGY_N"/>
</dbReference>
<dbReference type="InterPro" id="IPR050406">
    <property type="entry name" value="FGGY_Carb_Kinase"/>
</dbReference>
<comment type="similarity">
    <text evidence="1">Belongs to the FGGY kinase family.</text>
</comment>
<dbReference type="AlphaFoldDB" id="A0A949JV14"/>
<dbReference type="Pfam" id="PF02782">
    <property type="entry name" value="FGGY_C"/>
    <property type="match status" value="1"/>
</dbReference>
<evidence type="ECO:0000259" key="4">
    <source>
        <dbReference type="Pfam" id="PF00370"/>
    </source>
</evidence>